<dbReference type="AlphaFoldDB" id="A0A7S1AJT8"/>
<proteinExistence type="predicted"/>
<evidence type="ECO:0000313" key="1">
    <source>
        <dbReference type="EMBL" id="CAD8856589.1"/>
    </source>
</evidence>
<accession>A0A7S1AJT8</accession>
<organism evidence="1">
    <name type="scientific">Noctiluca scintillans</name>
    <name type="common">Sea sparkle</name>
    <name type="synonym">Red tide dinoflagellate</name>
    <dbReference type="NCBI Taxonomy" id="2966"/>
    <lineage>
        <taxon>Eukaryota</taxon>
        <taxon>Sar</taxon>
        <taxon>Alveolata</taxon>
        <taxon>Dinophyceae</taxon>
        <taxon>Noctilucales</taxon>
        <taxon>Noctilucaceae</taxon>
        <taxon>Noctiluca</taxon>
    </lineage>
</organism>
<dbReference type="EMBL" id="HBFQ01043683">
    <property type="protein sequence ID" value="CAD8856589.1"/>
    <property type="molecule type" value="Transcribed_RNA"/>
</dbReference>
<sequence length="521" mass="56528">MDRDSRRIAVSSGVVLGDAFLVCHQSTRNTEAPLLETVSRDVPVTERCATNPHVVGSDAQVTSTAEPVWMTVIVPPGVGVGGQVNFADANGSIHRALVPDGLTVGESFGVQVVKRSVFQPQYVSLPPNVGPGDTLRVCGFDACEREVVVPEGVRPCGTFVCMLEVPQGLCGSPMGDVLSESALATWVEAARAFHMNTDFMLDNIEGVDEPDFPGLMRKMKEVSAGKATIQLLGDKLLLSQILDNLQVPQMPLLLDVCEDAIVSERVADFVDQYLIDSACSFILKPTHLSNADGVKTVVPTCAEHRDSAAQEIEAHIQEFMANRANENESLALQSLRPGFVAQPMYQSDLCQTGLPLELRLTALWGEVRTAVWWWGESMPWNAWIVRNVTDPQKWEVCHNHDAQDPSFQAALEIFVKHMPEMAATTGRIAAAVGAPFLRADFFLGSSAYGVRLNEVAYGSGIEYRRSEQGSDELVNDSAVLAQILQAGFDVCETASPPGTFLGPLGVSGESYKDMVVHRRIC</sequence>
<protein>
    <submittedName>
        <fullName evidence="1">Uncharacterized protein</fullName>
    </submittedName>
</protein>
<reference evidence="1" key="1">
    <citation type="submission" date="2021-01" db="EMBL/GenBank/DDBJ databases">
        <authorList>
            <person name="Corre E."/>
            <person name="Pelletier E."/>
            <person name="Niang G."/>
            <person name="Scheremetjew M."/>
            <person name="Finn R."/>
            <person name="Kale V."/>
            <person name="Holt S."/>
            <person name="Cochrane G."/>
            <person name="Meng A."/>
            <person name="Brown T."/>
            <person name="Cohen L."/>
        </authorList>
    </citation>
    <scope>NUCLEOTIDE SEQUENCE</scope>
</reference>
<gene>
    <name evidence="1" type="ORF">NSCI0253_LOCUS30941</name>
</gene>
<name>A0A7S1AJT8_NOCSC</name>